<dbReference type="SUPFAM" id="SSF56935">
    <property type="entry name" value="Porins"/>
    <property type="match status" value="1"/>
</dbReference>
<dbReference type="Pfam" id="PF13715">
    <property type="entry name" value="CarbopepD_reg_2"/>
    <property type="match status" value="1"/>
</dbReference>
<dbReference type="Gene3D" id="2.60.40.1120">
    <property type="entry name" value="Carboxypeptidase-like, regulatory domain"/>
    <property type="match status" value="1"/>
</dbReference>
<dbReference type="NCBIfam" id="TIGR04056">
    <property type="entry name" value="OMP_RagA_SusC"/>
    <property type="match status" value="1"/>
</dbReference>
<sequence length="1063" mass="117890">MKKLLALSDQFYYSLIALKKQRESRRKIPLVAIIILFTLCLNTVQKTYAQESLTVTGNVTDSQGVPLPGVNIKEQNTTNGTLTDFDGNYSIKVSDAEAILIFTYVGMKTAEIPVKGESNIDITMADDAQSLDEVVLVGYGKQKKISVVGAQSTIKAEELELPVANLGTMLAGRIAGITGVQRSGLPGYDGADLWIRGISSFGSAYPLVLVDGVERSLDNINPRDIASFSILKDASATAVYGIRGANGVILIETKKGKIGKPQITLDYYEGVTDFTKIPELVDGISYMNLANEALTTRGDLPKYSQEYIDATASGENPLLYPNVNWIEEVFKSYGRNRQALINVNGGAESARYYVSLGYYNETGLFQTDPNVTYDSGTGFERFNFTSNLTLDLTKTTDINVGIQGYLSDGNYPGTPSDNGLSLENQIFGTALEAPPVEYPVLYPGGYVPGKSANGGLRNPYAEVALRGYRTITRTNLNTNLNINQELSFITEGLSLHGLFAFDSFNEQNVSRSKRESTYFVDANFPYTEDGGLLLNETYTGTNFLGYNRSNGGNRRFYTQVSLNYNRTYGKHSVSGLLLANRTDYADAFAGDFTSAIPYRNEGLAGRATYSYDDRYFFEVNAGYNGSENFAPNNRYGFFPSFAAGWVISNEKFFKPLSTHIDYLKLRYSDGLVGSDQLGPVRAIGRFAYLNRVEGGEDGYYFGENRQYLDGIAQTFYGVDVAWAEARKQDLGIEINAFDSRLSLITDFFYERTEGAFLNRSDIPNYIGLTTDPYGNIGIVENKGFDGTLNFSQQFKELRLSFRGTFSYNKNKIIENGVPKQPYPWLNRQGTGLIANFGLVAERLFTLEDDIDGDGFITSEDGFPTQFGQIQPGDIKYSDLNGDGQIDAFDRKVIGDGDVPALTYGFGITAIYKGFDTSLFFQGQNFSDRFIGGYGVRPFVGDGGEGNIYRDALDRWTPENNDPYATYPRLSFSASGIGQTNNNQNSTWWLRDIDFLRLKTAEIGYTFKEDFSKKFGVDDFRIYMRATNLFTLSKFDLWDPELNTNNGGRYPNISVVSLGGTFQF</sequence>
<dbReference type="OrthoDB" id="9768177at2"/>
<evidence type="ECO:0000313" key="3">
    <source>
        <dbReference type="EMBL" id="RXG26012.1"/>
    </source>
</evidence>
<evidence type="ECO:0000256" key="1">
    <source>
        <dbReference type="PROSITE-ProRule" id="PRU01360"/>
    </source>
</evidence>
<feature type="domain" description="TonB-dependent receptor plug" evidence="2">
    <location>
        <begin position="144"/>
        <end position="248"/>
    </location>
</feature>
<dbReference type="Pfam" id="PF07715">
    <property type="entry name" value="Plug"/>
    <property type="match status" value="1"/>
</dbReference>
<dbReference type="FunFam" id="2.60.40.1120:FF:000003">
    <property type="entry name" value="Outer membrane protein Omp121"/>
    <property type="match status" value="1"/>
</dbReference>
<comment type="caution">
    <text evidence="3">The sequence shown here is derived from an EMBL/GenBank/DDBJ whole genome shotgun (WGS) entry which is preliminary data.</text>
</comment>
<dbReference type="InterPro" id="IPR008969">
    <property type="entry name" value="CarboxyPept-like_regulatory"/>
</dbReference>
<gene>
    <name evidence="3" type="ORF">DSM02_3</name>
</gene>
<dbReference type="InterPro" id="IPR023997">
    <property type="entry name" value="TonB-dep_OMP_SusC/RagA_CS"/>
</dbReference>
<dbReference type="InterPro" id="IPR012910">
    <property type="entry name" value="Plug_dom"/>
</dbReference>
<comment type="subcellular location">
    <subcellularLocation>
        <location evidence="1">Cell outer membrane</location>
        <topology evidence="1">Multi-pass membrane protein</topology>
    </subcellularLocation>
</comment>
<dbReference type="PROSITE" id="PS52016">
    <property type="entry name" value="TONB_DEPENDENT_REC_3"/>
    <property type="match status" value="1"/>
</dbReference>
<dbReference type="InterPro" id="IPR039426">
    <property type="entry name" value="TonB-dep_rcpt-like"/>
</dbReference>
<dbReference type="Gene3D" id="2.170.130.10">
    <property type="entry name" value="TonB-dependent receptor, plug domain"/>
    <property type="match status" value="1"/>
</dbReference>
<keyword evidence="1" id="KW-1134">Transmembrane beta strand</keyword>
<evidence type="ECO:0000313" key="4">
    <source>
        <dbReference type="Proteomes" id="UP000289859"/>
    </source>
</evidence>
<dbReference type="InterPro" id="IPR023996">
    <property type="entry name" value="TonB-dep_OMP_SusC/RagA"/>
</dbReference>
<dbReference type="FunFam" id="2.170.130.10:FF:000003">
    <property type="entry name" value="SusC/RagA family TonB-linked outer membrane protein"/>
    <property type="match status" value="1"/>
</dbReference>
<organism evidence="3 4">
    <name type="scientific">Leeuwenhoekiella polynyae</name>
    <dbReference type="NCBI Taxonomy" id="1550906"/>
    <lineage>
        <taxon>Bacteria</taxon>
        <taxon>Pseudomonadati</taxon>
        <taxon>Bacteroidota</taxon>
        <taxon>Flavobacteriia</taxon>
        <taxon>Flavobacteriales</taxon>
        <taxon>Flavobacteriaceae</taxon>
        <taxon>Leeuwenhoekiella</taxon>
    </lineage>
</organism>
<reference evidence="3 4" key="1">
    <citation type="submission" date="2018-07" db="EMBL/GenBank/DDBJ databases">
        <title>Leeuwenhoekiella genomics.</title>
        <authorList>
            <person name="Tahon G."/>
            <person name="Willems A."/>
        </authorList>
    </citation>
    <scope>NUCLEOTIDE SEQUENCE [LARGE SCALE GENOMIC DNA]</scope>
    <source>
        <strain evidence="3 4">LMG 29608</strain>
    </source>
</reference>
<keyword evidence="1" id="KW-0998">Cell outer membrane</keyword>
<evidence type="ECO:0000259" key="2">
    <source>
        <dbReference type="Pfam" id="PF07715"/>
    </source>
</evidence>
<dbReference type="SUPFAM" id="SSF49464">
    <property type="entry name" value="Carboxypeptidase regulatory domain-like"/>
    <property type="match status" value="1"/>
</dbReference>
<protein>
    <submittedName>
        <fullName evidence="3">TonB-linked SusC/RagA family outer membrane protein</fullName>
    </submittedName>
</protein>
<dbReference type="NCBIfam" id="TIGR04057">
    <property type="entry name" value="SusC_RagA_signa"/>
    <property type="match status" value="1"/>
</dbReference>
<accession>A0A4Q0PG84</accession>
<name>A0A4Q0PG84_9FLAO</name>
<keyword evidence="1" id="KW-0472">Membrane</keyword>
<comment type="similarity">
    <text evidence="1">Belongs to the TonB-dependent receptor family.</text>
</comment>
<dbReference type="InterPro" id="IPR037066">
    <property type="entry name" value="Plug_dom_sf"/>
</dbReference>
<keyword evidence="4" id="KW-1185">Reference proteome</keyword>
<keyword evidence="1" id="KW-0813">Transport</keyword>
<dbReference type="Proteomes" id="UP000289859">
    <property type="component" value="Unassembled WGS sequence"/>
</dbReference>
<keyword evidence="1" id="KW-0812">Transmembrane</keyword>
<dbReference type="RefSeq" id="WP_128763728.1">
    <property type="nucleotide sequence ID" value="NZ_JBHUOO010000018.1"/>
</dbReference>
<dbReference type="EMBL" id="QOVK01000001">
    <property type="protein sequence ID" value="RXG26012.1"/>
    <property type="molecule type" value="Genomic_DNA"/>
</dbReference>
<dbReference type="AlphaFoldDB" id="A0A4Q0PG84"/>
<dbReference type="GO" id="GO:0009279">
    <property type="term" value="C:cell outer membrane"/>
    <property type="evidence" value="ECO:0007669"/>
    <property type="project" value="UniProtKB-SubCell"/>
</dbReference>
<proteinExistence type="inferred from homology"/>